<dbReference type="PANTHER" id="PTHR42673">
    <property type="entry name" value="MALEYLACETOACETATE ISOMERASE"/>
    <property type="match status" value="1"/>
</dbReference>
<dbReference type="PROSITE" id="PS50405">
    <property type="entry name" value="GST_CTER"/>
    <property type="match status" value="1"/>
</dbReference>
<gene>
    <name evidence="4" type="ORF">INT45_005705</name>
</gene>
<dbReference type="CDD" id="cd03191">
    <property type="entry name" value="GST_C_Zeta"/>
    <property type="match status" value="1"/>
</dbReference>
<evidence type="ECO:0008006" key="6">
    <source>
        <dbReference type="Google" id="ProtNLM"/>
    </source>
</evidence>
<dbReference type="SUPFAM" id="SSF47616">
    <property type="entry name" value="GST C-terminal domain-like"/>
    <property type="match status" value="1"/>
</dbReference>
<dbReference type="Proteomes" id="UP000646827">
    <property type="component" value="Unassembled WGS sequence"/>
</dbReference>
<comment type="similarity">
    <text evidence="1">Belongs to the GST superfamily. Zeta family.</text>
</comment>
<dbReference type="InterPro" id="IPR005955">
    <property type="entry name" value="GST_Zeta"/>
</dbReference>
<name>A0A8H7VQC1_9FUNG</name>
<dbReference type="GO" id="GO:0006559">
    <property type="term" value="P:L-phenylalanine catabolic process"/>
    <property type="evidence" value="ECO:0007669"/>
    <property type="project" value="TreeGrafter"/>
</dbReference>
<dbReference type="SFLD" id="SFLDS00019">
    <property type="entry name" value="Glutathione_Transferase_(cytos"/>
    <property type="match status" value="1"/>
</dbReference>
<dbReference type="Pfam" id="PF02798">
    <property type="entry name" value="GST_N"/>
    <property type="match status" value="1"/>
</dbReference>
<accession>A0A8H7VQC1</accession>
<proteinExistence type="inferred from homology"/>
<feature type="domain" description="GST N-terminal" evidence="2">
    <location>
        <begin position="2"/>
        <end position="84"/>
    </location>
</feature>
<sequence>MTKPILYGFFRSSSSWRVRLALAYKNVDYEYRSISLFKKEERSAEFEKVNPSKKVPAYILPDGKVLTQSMAIVGYLEDLYPDKNPLLPKDPYERALVREIVYEIVCDIHPIQNPALVAEMFPDNPKKCNDWAHTHIARGLKALETKLEETGMDSKGAKYCVGNKLTMADLVLVPQCYNGKEVFAVNLSEYPIIESIYKHLMSLPEFKTTVPDKQPDYEEK</sequence>
<evidence type="ECO:0000256" key="1">
    <source>
        <dbReference type="ARBA" id="ARBA00010007"/>
    </source>
</evidence>
<evidence type="ECO:0000313" key="4">
    <source>
        <dbReference type="EMBL" id="KAG2223149.1"/>
    </source>
</evidence>
<dbReference type="OrthoDB" id="202840at2759"/>
<dbReference type="SFLD" id="SFLDG00358">
    <property type="entry name" value="Main_(cytGST)"/>
    <property type="match status" value="1"/>
</dbReference>
<dbReference type="GO" id="GO:0004364">
    <property type="term" value="F:glutathione transferase activity"/>
    <property type="evidence" value="ECO:0007669"/>
    <property type="project" value="TreeGrafter"/>
</dbReference>
<dbReference type="PROSITE" id="PS50404">
    <property type="entry name" value="GST_NTER"/>
    <property type="match status" value="1"/>
</dbReference>
<dbReference type="GO" id="GO:0006749">
    <property type="term" value="P:glutathione metabolic process"/>
    <property type="evidence" value="ECO:0007669"/>
    <property type="project" value="TreeGrafter"/>
</dbReference>
<organism evidence="4 5">
    <name type="scientific">Circinella minor</name>
    <dbReference type="NCBI Taxonomy" id="1195481"/>
    <lineage>
        <taxon>Eukaryota</taxon>
        <taxon>Fungi</taxon>
        <taxon>Fungi incertae sedis</taxon>
        <taxon>Mucoromycota</taxon>
        <taxon>Mucoromycotina</taxon>
        <taxon>Mucoromycetes</taxon>
        <taxon>Mucorales</taxon>
        <taxon>Lichtheimiaceae</taxon>
        <taxon>Circinella</taxon>
    </lineage>
</organism>
<dbReference type="InterPro" id="IPR004046">
    <property type="entry name" value="GST_C"/>
</dbReference>
<feature type="domain" description="GST C-terminal" evidence="3">
    <location>
        <begin position="90"/>
        <end position="219"/>
    </location>
</feature>
<protein>
    <recommendedName>
        <fullName evidence="6">Maleylacetoacetate isomerase</fullName>
    </recommendedName>
</protein>
<dbReference type="InterPro" id="IPR036249">
    <property type="entry name" value="Thioredoxin-like_sf"/>
</dbReference>
<evidence type="ECO:0000259" key="3">
    <source>
        <dbReference type="PROSITE" id="PS50405"/>
    </source>
</evidence>
<keyword evidence="5" id="KW-1185">Reference proteome</keyword>
<dbReference type="SUPFAM" id="SSF52833">
    <property type="entry name" value="Thioredoxin-like"/>
    <property type="match status" value="1"/>
</dbReference>
<dbReference type="GO" id="GO:0005739">
    <property type="term" value="C:mitochondrion"/>
    <property type="evidence" value="ECO:0007669"/>
    <property type="project" value="TreeGrafter"/>
</dbReference>
<dbReference type="InterPro" id="IPR010987">
    <property type="entry name" value="Glutathione-S-Trfase_C-like"/>
</dbReference>
<comment type="caution">
    <text evidence="4">The sequence shown here is derived from an EMBL/GenBank/DDBJ whole genome shotgun (WGS) entry which is preliminary data.</text>
</comment>
<dbReference type="InterPro" id="IPR036282">
    <property type="entry name" value="Glutathione-S-Trfase_C_sf"/>
</dbReference>
<dbReference type="Gene3D" id="3.40.30.10">
    <property type="entry name" value="Glutaredoxin"/>
    <property type="match status" value="1"/>
</dbReference>
<evidence type="ECO:0000259" key="2">
    <source>
        <dbReference type="PROSITE" id="PS50404"/>
    </source>
</evidence>
<dbReference type="PANTHER" id="PTHR42673:SF4">
    <property type="entry name" value="MALEYLACETOACETATE ISOMERASE"/>
    <property type="match status" value="1"/>
</dbReference>
<dbReference type="InterPro" id="IPR040079">
    <property type="entry name" value="Glutathione_S-Trfase"/>
</dbReference>
<dbReference type="InterPro" id="IPR034330">
    <property type="entry name" value="GST_Zeta_C"/>
</dbReference>
<dbReference type="InterPro" id="IPR004045">
    <property type="entry name" value="Glutathione_S-Trfase_N"/>
</dbReference>
<dbReference type="NCBIfam" id="TIGR01262">
    <property type="entry name" value="maiA"/>
    <property type="match status" value="1"/>
</dbReference>
<dbReference type="Pfam" id="PF14497">
    <property type="entry name" value="GST_C_3"/>
    <property type="match status" value="1"/>
</dbReference>
<dbReference type="EMBL" id="JAEPRB010000067">
    <property type="protein sequence ID" value="KAG2223149.1"/>
    <property type="molecule type" value="Genomic_DNA"/>
</dbReference>
<dbReference type="InterPro" id="IPR034333">
    <property type="entry name" value="GST_Zeta_N"/>
</dbReference>
<reference evidence="4 5" key="1">
    <citation type="submission" date="2020-12" db="EMBL/GenBank/DDBJ databases">
        <title>Metabolic potential, ecology and presence of endohyphal bacteria is reflected in genomic diversity of Mucoromycotina.</title>
        <authorList>
            <person name="Muszewska A."/>
            <person name="Okrasinska A."/>
            <person name="Steczkiewicz K."/>
            <person name="Drgas O."/>
            <person name="Orlowska M."/>
            <person name="Perlinska-Lenart U."/>
            <person name="Aleksandrzak-Piekarczyk T."/>
            <person name="Szatraj K."/>
            <person name="Zielenkiewicz U."/>
            <person name="Pilsyk S."/>
            <person name="Malc E."/>
            <person name="Mieczkowski P."/>
            <person name="Kruszewska J.S."/>
            <person name="Biernat P."/>
            <person name="Pawlowska J."/>
        </authorList>
    </citation>
    <scope>NUCLEOTIDE SEQUENCE [LARGE SCALE GENOMIC DNA]</scope>
    <source>
        <strain evidence="4 5">CBS 142.35</strain>
    </source>
</reference>
<dbReference type="AlphaFoldDB" id="A0A8H7VQC1"/>
<dbReference type="CDD" id="cd03042">
    <property type="entry name" value="GST_N_Zeta"/>
    <property type="match status" value="1"/>
</dbReference>
<dbReference type="GO" id="GO:0016034">
    <property type="term" value="F:maleylacetoacetate isomerase activity"/>
    <property type="evidence" value="ECO:0007669"/>
    <property type="project" value="TreeGrafter"/>
</dbReference>
<evidence type="ECO:0000313" key="5">
    <source>
        <dbReference type="Proteomes" id="UP000646827"/>
    </source>
</evidence>
<dbReference type="Gene3D" id="1.20.1050.10">
    <property type="match status" value="1"/>
</dbReference>